<accession>A0A9N9GIQ9</accession>
<dbReference type="OrthoDB" id="2416239at2759"/>
<evidence type="ECO:0000256" key="1">
    <source>
        <dbReference type="PROSITE-ProRule" id="PRU00047"/>
    </source>
</evidence>
<dbReference type="GO" id="GO:0008270">
    <property type="term" value="F:zinc ion binding"/>
    <property type="evidence" value="ECO:0007669"/>
    <property type="project" value="UniProtKB-KW"/>
</dbReference>
<keyword evidence="1" id="KW-0862">Zinc</keyword>
<dbReference type="PROSITE" id="PS50158">
    <property type="entry name" value="ZF_CCHC"/>
    <property type="match status" value="1"/>
</dbReference>
<evidence type="ECO:0000259" key="2">
    <source>
        <dbReference type="PROSITE" id="PS50158"/>
    </source>
</evidence>
<name>A0A9N9GIQ9_9GLOM</name>
<keyword evidence="4" id="KW-1185">Reference proteome</keyword>
<dbReference type="InterPro" id="IPR036691">
    <property type="entry name" value="Endo/exonu/phosph_ase_sf"/>
</dbReference>
<keyword evidence="1" id="KW-0863">Zinc-finger</keyword>
<keyword evidence="1" id="KW-0479">Metal-binding</keyword>
<dbReference type="EMBL" id="CAJVPK010002036">
    <property type="protein sequence ID" value="CAG8604864.1"/>
    <property type="molecule type" value="Genomic_DNA"/>
</dbReference>
<gene>
    <name evidence="3" type="ORF">DEBURN_LOCUS9700</name>
</gene>
<dbReference type="InterPro" id="IPR001878">
    <property type="entry name" value="Znf_CCHC"/>
</dbReference>
<comment type="caution">
    <text evidence="3">The sequence shown here is derived from an EMBL/GenBank/DDBJ whole genome shotgun (WGS) entry which is preliminary data.</text>
</comment>
<sequence length="532" mass="62579">MGDKPFERPRRTGVNYTRTLNINLLSNKNKFKFNPIDKKEKFLNKKLDAENTTVNFGEITRISLRVNNIWQSAVIIFKEKSNAQKLLTNWSIIIGEDSLRITQLDQTIDNLKLRGQYAARVISLSNSITARELWPHIEKLEAKTCYFSRTRNYRKKGKAIISFQEEEACENACNAIWEGGDLNIRIVNIQTKKCYRCHKMDHFVTNCPRRTQDHKYKNKAAERIKKFETSCKENNEKWFIDEGKKYRIHWSSDGMESEIFSFLTSRELIDCYRTMHPESNGFTWQRDNSTAKSRIDAIWMSKKWGGKMESCYVDNLKLITEKERGRRYGVSINSMEKTWKTLKNIMIEGADHAIPKKRKKKHNKKINRNVAENMKKVKKQNTCEDLIAALRNANLDFQSVARAEKKKEILKQIQEAVKRRWENLKENSKRMINSILDRQRKSIVMDCIINENEEGNIKIITDSTEIKEVYLPLLREVNTKELIQTINTLPNNKVPGQFNLQYEWFKYLPLNGIETLKDILNMSIKLNDISRD</sequence>
<evidence type="ECO:0000313" key="3">
    <source>
        <dbReference type="EMBL" id="CAG8604864.1"/>
    </source>
</evidence>
<feature type="domain" description="CCHC-type" evidence="2">
    <location>
        <begin position="193"/>
        <end position="209"/>
    </location>
</feature>
<dbReference type="SMART" id="SM00343">
    <property type="entry name" value="ZnF_C2HC"/>
    <property type="match status" value="1"/>
</dbReference>
<dbReference type="Proteomes" id="UP000789706">
    <property type="component" value="Unassembled WGS sequence"/>
</dbReference>
<dbReference type="SUPFAM" id="SSF56219">
    <property type="entry name" value="DNase I-like"/>
    <property type="match status" value="1"/>
</dbReference>
<proteinExistence type="predicted"/>
<protein>
    <submittedName>
        <fullName evidence="3">6261_t:CDS:1</fullName>
    </submittedName>
</protein>
<dbReference type="AlphaFoldDB" id="A0A9N9GIQ9"/>
<evidence type="ECO:0000313" key="4">
    <source>
        <dbReference type="Proteomes" id="UP000789706"/>
    </source>
</evidence>
<reference evidence="3" key="1">
    <citation type="submission" date="2021-06" db="EMBL/GenBank/DDBJ databases">
        <authorList>
            <person name="Kallberg Y."/>
            <person name="Tangrot J."/>
            <person name="Rosling A."/>
        </authorList>
    </citation>
    <scope>NUCLEOTIDE SEQUENCE</scope>
    <source>
        <strain evidence="3">AZ414A</strain>
    </source>
</reference>
<dbReference type="Gene3D" id="3.60.10.10">
    <property type="entry name" value="Endonuclease/exonuclease/phosphatase"/>
    <property type="match status" value="1"/>
</dbReference>
<dbReference type="GO" id="GO:0003676">
    <property type="term" value="F:nucleic acid binding"/>
    <property type="evidence" value="ECO:0007669"/>
    <property type="project" value="InterPro"/>
</dbReference>
<organism evidence="3 4">
    <name type="scientific">Diversispora eburnea</name>
    <dbReference type="NCBI Taxonomy" id="1213867"/>
    <lineage>
        <taxon>Eukaryota</taxon>
        <taxon>Fungi</taxon>
        <taxon>Fungi incertae sedis</taxon>
        <taxon>Mucoromycota</taxon>
        <taxon>Glomeromycotina</taxon>
        <taxon>Glomeromycetes</taxon>
        <taxon>Diversisporales</taxon>
        <taxon>Diversisporaceae</taxon>
        <taxon>Diversispora</taxon>
    </lineage>
</organism>